<evidence type="ECO:0000256" key="1">
    <source>
        <dbReference type="SAM" id="MobiDB-lite"/>
    </source>
</evidence>
<feature type="compositionally biased region" description="Low complexity" evidence="1">
    <location>
        <begin position="278"/>
        <end position="314"/>
    </location>
</feature>
<accession>A0AAD7U684</accession>
<feature type="region of interest" description="Disordered" evidence="1">
    <location>
        <begin position="769"/>
        <end position="879"/>
    </location>
</feature>
<feature type="compositionally biased region" description="Low complexity" evidence="1">
    <location>
        <begin position="840"/>
        <end position="866"/>
    </location>
</feature>
<feature type="compositionally biased region" description="Low complexity" evidence="1">
    <location>
        <begin position="201"/>
        <end position="225"/>
    </location>
</feature>
<feature type="compositionally biased region" description="Basic and acidic residues" evidence="1">
    <location>
        <begin position="897"/>
        <end position="916"/>
    </location>
</feature>
<feature type="compositionally biased region" description="Basic and acidic residues" evidence="1">
    <location>
        <begin position="976"/>
        <end position="996"/>
    </location>
</feature>
<dbReference type="AlphaFoldDB" id="A0AAD7U684"/>
<feature type="region of interest" description="Disordered" evidence="1">
    <location>
        <begin position="195"/>
        <end position="320"/>
    </location>
</feature>
<keyword evidence="2" id="KW-1133">Transmembrane helix</keyword>
<organism evidence="3 4">
    <name type="scientific">Trametes cubensis</name>
    <dbReference type="NCBI Taxonomy" id="1111947"/>
    <lineage>
        <taxon>Eukaryota</taxon>
        <taxon>Fungi</taxon>
        <taxon>Dikarya</taxon>
        <taxon>Basidiomycota</taxon>
        <taxon>Agaricomycotina</taxon>
        <taxon>Agaricomycetes</taxon>
        <taxon>Polyporales</taxon>
        <taxon>Polyporaceae</taxon>
        <taxon>Trametes</taxon>
    </lineage>
</organism>
<feature type="region of interest" description="Disordered" evidence="1">
    <location>
        <begin position="951"/>
        <end position="996"/>
    </location>
</feature>
<gene>
    <name evidence="3" type="ORF">ONZ51_g236</name>
</gene>
<feature type="compositionally biased region" description="Polar residues" evidence="1">
    <location>
        <begin position="827"/>
        <end position="839"/>
    </location>
</feature>
<name>A0AAD7U684_9APHY</name>
<keyword evidence="2" id="KW-0812">Transmembrane</keyword>
<feature type="compositionally biased region" description="Low complexity" evidence="1">
    <location>
        <begin position="776"/>
        <end position="826"/>
    </location>
</feature>
<reference evidence="3" key="1">
    <citation type="submission" date="2022-11" db="EMBL/GenBank/DDBJ databases">
        <title>Genome Sequence of Cubamyces cubensis.</title>
        <authorList>
            <person name="Buettner E."/>
        </authorList>
    </citation>
    <scope>NUCLEOTIDE SEQUENCE</scope>
    <source>
        <strain evidence="3">MPL-01</strain>
    </source>
</reference>
<evidence type="ECO:0000256" key="2">
    <source>
        <dbReference type="SAM" id="Phobius"/>
    </source>
</evidence>
<feature type="region of interest" description="Disordered" evidence="1">
    <location>
        <begin position="897"/>
        <end position="937"/>
    </location>
</feature>
<feature type="compositionally biased region" description="Polar residues" evidence="1">
    <location>
        <begin position="363"/>
        <end position="378"/>
    </location>
</feature>
<evidence type="ECO:0000313" key="4">
    <source>
        <dbReference type="Proteomes" id="UP001215151"/>
    </source>
</evidence>
<feature type="transmembrane region" description="Helical" evidence="2">
    <location>
        <begin position="617"/>
        <end position="638"/>
    </location>
</feature>
<feature type="compositionally biased region" description="Low complexity" evidence="1">
    <location>
        <begin position="246"/>
        <end position="267"/>
    </location>
</feature>
<feature type="compositionally biased region" description="Polar residues" evidence="1">
    <location>
        <begin position="919"/>
        <end position="937"/>
    </location>
</feature>
<protein>
    <recommendedName>
        <fullName evidence="5">Transmembrane protein</fullName>
    </recommendedName>
</protein>
<evidence type="ECO:0000313" key="3">
    <source>
        <dbReference type="EMBL" id="KAJ8502080.1"/>
    </source>
</evidence>
<feature type="region of interest" description="Disordered" evidence="1">
    <location>
        <begin position="359"/>
        <end position="383"/>
    </location>
</feature>
<dbReference type="EMBL" id="JAPEVG010000002">
    <property type="protein sequence ID" value="KAJ8502080.1"/>
    <property type="molecule type" value="Genomic_DNA"/>
</dbReference>
<feature type="compositionally biased region" description="Polar residues" evidence="1">
    <location>
        <begin position="268"/>
        <end position="277"/>
    </location>
</feature>
<comment type="caution">
    <text evidence="3">The sequence shown here is derived from an EMBL/GenBank/DDBJ whole genome shotgun (WGS) entry which is preliminary data.</text>
</comment>
<evidence type="ECO:0008006" key="5">
    <source>
        <dbReference type="Google" id="ProtNLM"/>
    </source>
</evidence>
<feature type="transmembrane region" description="Helical" evidence="2">
    <location>
        <begin position="325"/>
        <end position="348"/>
    </location>
</feature>
<sequence length="996" mass="105583">MATPAHRTFLDCICRCLTERKARHDYSSRDLMARLNPVADSRPTKALFTTVGVVLSCFSVRSMCATPAQFPGNTSCADNSWAWTYNSIGQSPCDVGLTLISLCGSPAQAVTNSSCYCNTVTYSLWAACEACHQATWSPFQQYLGLLPCSGEVDVGFYKLQIPAGTLVPHWAYLFRPQETNQSATFDVQLTKQEGCSQSQCPTTTPAATTTSTSSSTTNTGPTSTPHEIWSSSTQHAATSARPPATPGTSTDTGTTGTSLSVSFSTGGQPTSSGSLTVASTGSQQNTTASNTQTTAPSGTGTSSSPDSPSDVAAPNSERKTSKATVIGAAVGATGAAIVGVAALVLVLVRRRRRRRTVPALVPNLSSTENKPPESGSQHCETDLDGSVDSVPAPATVTQAVLPSVRPRLYDPDDPTTFPPSLSDIMGDERRAVLDSVPWTEQRGPLPEAPELRPLGLTSSPKDRRLLQEAARMTAPDGQRYDDYTRFSKEKMLHQTEKHRDDQHHYGPSDSAVEVPQSVRGFPFAGAALATHIGGPRRTSGQDCEYCHGTFHIISPALNAGQDRLPSADVEGIRYNSKTGTGQRVASGPPFLWRCALTEAFMGGRLETARLLRKSTSLVQIFLLSGFIACDVNAGAVIWPPTIACADNSWSWDNLLAKPDRISYSLVAGPPKQVRAYHFYHNEQDEMRANLSANNAPCYCNTVVYSLWAACVYCHGEGYSTFADYLSGGNCLDVSYGSYSCQIPSDTSVPPWAYQFNPSHEAALACIPAPQAGPTKSASHPTLPNSSSSSSLSSGTTSRVPGSSSAPDGTSSSVPSQVTPSPSTTLPGNSSAGTSTPFNQSTSTAASTSSPIPESQIEPSQSSSQPTDTALSHPNMGQSRAPGAAIIGAAVGAGVAVRRGDPSAREPRASKFEHSESEFDTTVDQAHSPVSTGQSTLSKTIPSYYTVKLYDPDDPTTFPPSLSEILGSERPVSAPGDWHDSQTRSHESRDSERYKVF</sequence>
<keyword evidence="2" id="KW-0472">Membrane</keyword>
<proteinExistence type="predicted"/>
<keyword evidence="4" id="KW-1185">Reference proteome</keyword>
<feature type="compositionally biased region" description="Polar residues" evidence="1">
    <location>
        <begin position="867"/>
        <end position="877"/>
    </location>
</feature>
<dbReference type="Proteomes" id="UP001215151">
    <property type="component" value="Unassembled WGS sequence"/>
</dbReference>